<comment type="caution">
    <text evidence="5">The sequence shown here is derived from an EMBL/GenBank/DDBJ whole genome shotgun (WGS) entry which is preliminary data.</text>
</comment>
<evidence type="ECO:0000256" key="3">
    <source>
        <dbReference type="ARBA" id="ARBA00023251"/>
    </source>
</evidence>
<comment type="similarity">
    <text evidence="1">Belongs to the bleomycin resistance protein family.</text>
</comment>
<evidence type="ECO:0000313" key="5">
    <source>
        <dbReference type="EMBL" id="PZF77046.1"/>
    </source>
</evidence>
<dbReference type="PROSITE" id="PS51819">
    <property type="entry name" value="VOC"/>
    <property type="match status" value="1"/>
</dbReference>
<name>A0A2W2BU90_9HYPH</name>
<keyword evidence="3" id="KW-0046">Antibiotic resistance</keyword>
<dbReference type="Pfam" id="PF00903">
    <property type="entry name" value="Glyoxalase"/>
    <property type="match status" value="1"/>
</dbReference>
<evidence type="ECO:0000256" key="2">
    <source>
        <dbReference type="ARBA" id="ARBA00021572"/>
    </source>
</evidence>
<dbReference type="SUPFAM" id="SSF54593">
    <property type="entry name" value="Glyoxalase/Bleomycin resistance protein/Dihydroxybiphenyl dioxygenase"/>
    <property type="match status" value="1"/>
</dbReference>
<dbReference type="InterPro" id="IPR004360">
    <property type="entry name" value="Glyas_Fos-R_dOase_dom"/>
</dbReference>
<gene>
    <name evidence="5" type="ORF">DK847_11420</name>
</gene>
<sequence>MRNTVWSRLVPELVVSDITASLRFYTGIIGFRTAYDRPEDGFAYLDLDGAQLMLEQTDEPWLTGPMERPFGRGINLQIEVAAIAPLLQRLADHGWPLFRAARDDWYRCGGVLAGNRQFMVQCPDGYLLRFFEDLGERPLG</sequence>
<evidence type="ECO:0000259" key="4">
    <source>
        <dbReference type="PROSITE" id="PS51819"/>
    </source>
</evidence>
<evidence type="ECO:0000256" key="1">
    <source>
        <dbReference type="ARBA" id="ARBA00011051"/>
    </source>
</evidence>
<dbReference type="EMBL" id="QKVK01000004">
    <property type="protein sequence ID" value="PZF77046.1"/>
    <property type="molecule type" value="Genomic_DNA"/>
</dbReference>
<dbReference type="InterPro" id="IPR037523">
    <property type="entry name" value="VOC_core"/>
</dbReference>
<reference evidence="6" key="1">
    <citation type="submission" date="2018-06" db="EMBL/GenBank/DDBJ databases">
        <title>Aestuariibacter litoralis strain KCTC 52945T.</title>
        <authorList>
            <person name="Li X."/>
            <person name="Salam N."/>
            <person name="Li J.-L."/>
            <person name="Chen Y.-M."/>
            <person name="Yang Z.-W."/>
            <person name="Zhang L.-Y."/>
            <person name="Han M.-X."/>
            <person name="Xiao M."/>
            <person name="Li W.-J."/>
        </authorList>
    </citation>
    <scope>NUCLEOTIDE SEQUENCE [LARGE SCALE GENOMIC DNA]</scope>
    <source>
        <strain evidence="6">KCTC 52945</strain>
    </source>
</reference>
<dbReference type="Proteomes" id="UP000248795">
    <property type="component" value="Unassembled WGS sequence"/>
</dbReference>
<dbReference type="Gene3D" id="3.10.180.10">
    <property type="entry name" value="2,3-Dihydroxybiphenyl 1,2-Dioxygenase, domain 1"/>
    <property type="match status" value="1"/>
</dbReference>
<keyword evidence="6" id="KW-1185">Reference proteome</keyword>
<evidence type="ECO:0000313" key="6">
    <source>
        <dbReference type="Proteomes" id="UP000248795"/>
    </source>
</evidence>
<dbReference type="CDD" id="cd08349">
    <property type="entry name" value="BLMA_like"/>
    <property type="match status" value="1"/>
</dbReference>
<dbReference type="InterPro" id="IPR029068">
    <property type="entry name" value="Glyas_Bleomycin-R_OHBP_Dase"/>
</dbReference>
<feature type="domain" description="VOC" evidence="4">
    <location>
        <begin position="7"/>
        <end position="133"/>
    </location>
</feature>
<protein>
    <recommendedName>
        <fullName evidence="2">Bleomycin resistance protein</fullName>
    </recommendedName>
</protein>
<dbReference type="RefSeq" id="WP_111198624.1">
    <property type="nucleotide sequence ID" value="NZ_QKVK01000004.1"/>
</dbReference>
<accession>A0A2W2BU90</accession>
<organism evidence="5 6">
    <name type="scientific">Aestuariivirga litoralis</name>
    <dbReference type="NCBI Taxonomy" id="2650924"/>
    <lineage>
        <taxon>Bacteria</taxon>
        <taxon>Pseudomonadati</taxon>
        <taxon>Pseudomonadota</taxon>
        <taxon>Alphaproteobacteria</taxon>
        <taxon>Hyphomicrobiales</taxon>
        <taxon>Aestuariivirgaceae</taxon>
        <taxon>Aestuariivirga</taxon>
    </lineage>
</organism>
<proteinExistence type="inferred from homology"/>
<dbReference type="GO" id="GO:0046677">
    <property type="term" value="P:response to antibiotic"/>
    <property type="evidence" value="ECO:0007669"/>
    <property type="project" value="UniProtKB-KW"/>
</dbReference>
<dbReference type="InterPro" id="IPR000335">
    <property type="entry name" value="Bleomycin-R"/>
</dbReference>
<dbReference type="AlphaFoldDB" id="A0A2W2BU90"/>